<name>G2XUL6_BOTF4</name>
<organism evidence="2 3">
    <name type="scientific">Botryotinia fuckeliana (strain T4)</name>
    <name type="common">Noble rot fungus</name>
    <name type="synonym">Botrytis cinerea</name>
    <dbReference type="NCBI Taxonomy" id="999810"/>
    <lineage>
        <taxon>Eukaryota</taxon>
        <taxon>Fungi</taxon>
        <taxon>Dikarya</taxon>
        <taxon>Ascomycota</taxon>
        <taxon>Pezizomycotina</taxon>
        <taxon>Leotiomycetes</taxon>
        <taxon>Helotiales</taxon>
        <taxon>Sclerotiniaceae</taxon>
        <taxon>Botrytis</taxon>
    </lineage>
</organism>
<sequence>MSGVGEPIPEDVPVEPLPIYHPQPAVPDIPNELNAWDVSPPNTPPPAYTPCDCGRYEDPGTLADLGFRFELVDEIWNGWLLLKAQHPDVYQNMQPFELLIARHASQYRGLQSEPLHSVIQATIQVGMRTNPISIYPQSKSRIRYEVHAYLRNPKDHVAYQQSDMNQIRTSAKESRIIASPPVPTQAPPISFPFPLVSIQPQINNPRTQSFPSSNHPKDRRLQTSLNIEHPLKHQTQTACNTNHRKASPTHLYYTQPQIDENDLERQRILRTIFEYTYMTVRHCEIEGP</sequence>
<evidence type="ECO:0000313" key="3">
    <source>
        <dbReference type="Proteomes" id="UP000008177"/>
    </source>
</evidence>
<evidence type="ECO:0000313" key="2">
    <source>
        <dbReference type="EMBL" id="CCD44186.1"/>
    </source>
</evidence>
<proteinExistence type="predicted"/>
<evidence type="ECO:0000256" key="1">
    <source>
        <dbReference type="SAM" id="MobiDB-lite"/>
    </source>
</evidence>
<protein>
    <submittedName>
        <fullName evidence="2">Uncharacterized protein</fullName>
    </submittedName>
</protein>
<accession>G2XUL6</accession>
<dbReference type="InParanoid" id="G2XUL6"/>
<feature type="region of interest" description="Disordered" evidence="1">
    <location>
        <begin position="1"/>
        <end position="23"/>
    </location>
</feature>
<dbReference type="AlphaFoldDB" id="G2XUL6"/>
<dbReference type="EMBL" id="FQ790270">
    <property type="protein sequence ID" value="CCD44186.1"/>
    <property type="molecule type" value="Genomic_DNA"/>
</dbReference>
<dbReference type="HOGENOM" id="CLU_966405_0_0_1"/>
<dbReference type="Proteomes" id="UP000008177">
    <property type="component" value="Unplaced contigs"/>
</dbReference>
<gene>
    <name evidence="2" type="ORF">BofuT4_P057660.1</name>
</gene>
<reference evidence="3" key="1">
    <citation type="journal article" date="2011" name="PLoS Genet.">
        <title>Genomic analysis of the necrotrophic fungal pathogens Sclerotinia sclerotiorum and Botrytis cinerea.</title>
        <authorList>
            <person name="Amselem J."/>
            <person name="Cuomo C.A."/>
            <person name="van Kan J.A."/>
            <person name="Viaud M."/>
            <person name="Benito E.P."/>
            <person name="Couloux A."/>
            <person name="Coutinho P.M."/>
            <person name="de Vries R.P."/>
            <person name="Dyer P.S."/>
            <person name="Fillinger S."/>
            <person name="Fournier E."/>
            <person name="Gout L."/>
            <person name="Hahn M."/>
            <person name="Kohn L."/>
            <person name="Lapalu N."/>
            <person name="Plummer K.M."/>
            <person name="Pradier J.M."/>
            <person name="Quevillon E."/>
            <person name="Sharon A."/>
            <person name="Simon A."/>
            <person name="ten Have A."/>
            <person name="Tudzynski B."/>
            <person name="Tudzynski P."/>
            <person name="Wincker P."/>
            <person name="Andrew M."/>
            <person name="Anthouard V."/>
            <person name="Beever R.E."/>
            <person name="Beffa R."/>
            <person name="Benoit I."/>
            <person name="Bouzid O."/>
            <person name="Brault B."/>
            <person name="Chen Z."/>
            <person name="Choquer M."/>
            <person name="Collemare J."/>
            <person name="Cotton P."/>
            <person name="Danchin E.G."/>
            <person name="Da Silva C."/>
            <person name="Gautier A."/>
            <person name="Giraud C."/>
            <person name="Giraud T."/>
            <person name="Gonzalez C."/>
            <person name="Grossetete S."/>
            <person name="Guldener U."/>
            <person name="Henrissat B."/>
            <person name="Howlett B.J."/>
            <person name="Kodira C."/>
            <person name="Kretschmer M."/>
            <person name="Lappartient A."/>
            <person name="Leroch M."/>
            <person name="Levis C."/>
            <person name="Mauceli E."/>
            <person name="Neuveglise C."/>
            <person name="Oeser B."/>
            <person name="Pearson M."/>
            <person name="Poulain J."/>
            <person name="Poussereau N."/>
            <person name="Quesneville H."/>
            <person name="Rascle C."/>
            <person name="Schumacher J."/>
            <person name="Segurens B."/>
            <person name="Sexton A."/>
            <person name="Silva E."/>
            <person name="Sirven C."/>
            <person name="Soanes D.M."/>
            <person name="Talbot N.J."/>
            <person name="Templeton M."/>
            <person name="Yandava C."/>
            <person name="Yarden O."/>
            <person name="Zeng Q."/>
            <person name="Rollins J.A."/>
            <person name="Lebrun M.H."/>
            <person name="Dickman M."/>
        </authorList>
    </citation>
    <scope>NUCLEOTIDE SEQUENCE [LARGE SCALE GENOMIC DNA]</scope>
    <source>
        <strain evidence="3">T4</strain>
    </source>
</reference>